<evidence type="ECO:0000313" key="2">
    <source>
        <dbReference type="Proteomes" id="UP001314169"/>
    </source>
</evidence>
<name>A0ABN9Z8Z0_PIPNA</name>
<dbReference type="Proteomes" id="UP001314169">
    <property type="component" value="Chromosome 11"/>
</dbReference>
<keyword evidence="2" id="KW-1185">Reference proteome</keyword>
<evidence type="ECO:0000313" key="1">
    <source>
        <dbReference type="EMBL" id="CAK6434806.1"/>
    </source>
</evidence>
<protein>
    <submittedName>
        <fullName evidence="1">Uncharacterized protein</fullName>
    </submittedName>
</protein>
<organism evidence="1 2">
    <name type="scientific">Pipistrellus nathusii</name>
    <name type="common">Nathusius' pipistrelle</name>
    <dbReference type="NCBI Taxonomy" id="59473"/>
    <lineage>
        <taxon>Eukaryota</taxon>
        <taxon>Metazoa</taxon>
        <taxon>Chordata</taxon>
        <taxon>Craniata</taxon>
        <taxon>Vertebrata</taxon>
        <taxon>Euteleostomi</taxon>
        <taxon>Mammalia</taxon>
        <taxon>Eutheria</taxon>
        <taxon>Laurasiatheria</taxon>
        <taxon>Chiroptera</taxon>
        <taxon>Yangochiroptera</taxon>
        <taxon>Vespertilionidae</taxon>
        <taxon>Pipistrellus</taxon>
    </lineage>
</organism>
<accession>A0ABN9Z8Z0</accession>
<gene>
    <name evidence="1" type="ORF">MPIPNATIZW_LOCUS3112</name>
</gene>
<sequence length="115" mass="12468">MTKSQPPWRSISPGMHLLSAMHRRKNVSLSINGVLCLMSYSGCLWLEDTFCSPVGSTHEPGGGGFQLHPQEGVCGRQLIDDSSSSLLSLFLTPSPVLSKINKNMSKGPRPVWLCG</sequence>
<proteinExistence type="predicted"/>
<reference evidence="1" key="1">
    <citation type="submission" date="2023-12" db="EMBL/GenBank/DDBJ databases">
        <authorList>
            <person name="Brown T."/>
        </authorList>
    </citation>
    <scope>NUCLEOTIDE SEQUENCE</scope>
</reference>
<dbReference type="EMBL" id="OY882868">
    <property type="protein sequence ID" value="CAK6434806.1"/>
    <property type="molecule type" value="Genomic_DNA"/>
</dbReference>